<feature type="compositionally biased region" description="Polar residues" evidence="1">
    <location>
        <begin position="67"/>
        <end position="99"/>
    </location>
</feature>
<organism evidence="2 3">
    <name type="scientific">Artemia franciscana</name>
    <name type="common">Brine shrimp</name>
    <name type="synonym">Artemia sanfranciscana</name>
    <dbReference type="NCBI Taxonomy" id="6661"/>
    <lineage>
        <taxon>Eukaryota</taxon>
        <taxon>Metazoa</taxon>
        <taxon>Ecdysozoa</taxon>
        <taxon>Arthropoda</taxon>
        <taxon>Crustacea</taxon>
        <taxon>Branchiopoda</taxon>
        <taxon>Anostraca</taxon>
        <taxon>Artemiidae</taxon>
        <taxon>Artemia</taxon>
    </lineage>
</organism>
<comment type="caution">
    <text evidence="2">The sequence shown here is derived from an EMBL/GenBank/DDBJ whole genome shotgun (WGS) entry which is preliminary data.</text>
</comment>
<evidence type="ECO:0000256" key="1">
    <source>
        <dbReference type="SAM" id="MobiDB-lite"/>
    </source>
</evidence>
<dbReference type="EMBL" id="JAVRJZ010000016">
    <property type="protein sequence ID" value="KAK2711733.1"/>
    <property type="molecule type" value="Genomic_DNA"/>
</dbReference>
<dbReference type="Proteomes" id="UP001187531">
    <property type="component" value="Unassembled WGS sequence"/>
</dbReference>
<evidence type="ECO:0000313" key="3">
    <source>
        <dbReference type="Proteomes" id="UP001187531"/>
    </source>
</evidence>
<reference evidence="2" key="1">
    <citation type="submission" date="2023-07" db="EMBL/GenBank/DDBJ databases">
        <title>Chromosome-level genome assembly of Artemia franciscana.</title>
        <authorList>
            <person name="Jo E."/>
        </authorList>
    </citation>
    <scope>NUCLEOTIDE SEQUENCE</scope>
    <source>
        <tissue evidence="2">Whole body</tissue>
    </source>
</reference>
<feature type="region of interest" description="Disordered" evidence="1">
    <location>
        <begin position="25"/>
        <end position="143"/>
    </location>
</feature>
<gene>
    <name evidence="2" type="ORF">QYM36_012749</name>
</gene>
<proteinExistence type="predicted"/>
<feature type="compositionally biased region" description="Basic residues" evidence="1">
    <location>
        <begin position="113"/>
        <end position="127"/>
    </location>
</feature>
<feature type="compositionally biased region" description="Polar residues" evidence="1">
    <location>
        <begin position="36"/>
        <end position="50"/>
    </location>
</feature>
<sequence>MHIKDKVTVWLENETVPVQTLKKQGSLDSQYDLKSKNTVASDIQPKSNTENPKKLSRSQSENHKNVEQQVFTRSFSHTKNMTSLVQESKPNDAETQLELSSLKHTKCEEKQKPQTHPKQSKVGRLPKSKTETAISSKHNPRSRGSIYALQACKIYFL</sequence>
<name>A0AA88KY05_ARTSF</name>
<accession>A0AA88KY05</accession>
<dbReference type="AlphaFoldDB" id="A0AA88KY05"/>
<evidence type="ECO:0000313" key="2">
    <source>
        <dbReference type="EMBL" id="KAK2711733.1"/>
    </source>
</evidence>
<protein>
    <submittedName>
        <fullName evidence="2">Uncharacterized protein</fullName>
    </submittedName>
</protein>
<keyword evidence="3" id="KW-1185">Reference proteome</keyword>